<reference evidence="1 2" key="1">
    <citation type="submission" date="2013-01" db="EMBL/GenBank/DDBJ databases">
        <title>The Genome Sequence of Clostridium clostridioforme 90A8.</title>
        <authorList>
            <consortium name="The Broad Institute Genome Sequencing Platform"/>
            <person name="Earl A."/>
            <person name="Ward D."/>
            <person name="Feldgarden M."/>
            <person name="Gevers D."/>
            <person name="Courvalin P."/>
            <person name="Lambert T."/>
            <person name="Walker B."/>
            <person name="Young S.K."/>
            <person name="Zeng Q."/>
            <person name="Gargeya S."/>
            <person name="Fitzgerald M."/>
            <person name="Haas B."/>
            <person name="Abouelleil A."/>
            <person name="Alvarado L."/>
            <person name="Arachchi H.M."/>
            <person name="Berlin A.M."/>
            <person name="Chapman S.B."/>
            <person name="Dewar J."/>
            <person name="Goldberg J."/>
            <person name="Griggs A."/>
            <person name="Gujja S."/>
            <person name="Hansen M."/>
            <person name="Howarth C."/>
            <person name="Imamovic A."/>
            <person name="Larimer J."/>
            <person name="McCowan C."/>
            <person name="Murphy C."/>
            <person name="Neiman D."/>
            <person name="Pearson M."/>
            <person name="Priest M."/>
            <person name="Roberts A."/>
            <person name="Saif S."/>
            <person name="Shea T."/>
            <person name="Sisk P."/>
            <person name="Sykes S."/>
            <person name="Wortman J."/>
            <person name="Nusbaum C."/>
            <person name="Birren B."/>
        </authorList>
    </citation>
    <scope>NUCLEOTIDE SEQUENCE [LARGE SCALE GENOMIC DNA]</scope>
    <source>
        <strain evidence="1 2">90A8</strain>
    </source>
</reference>
<organism evidence="1 2">
    <name type="scientific">[Clostridium] clostridioforme 90A8</name>
    <dbReference type="NCBI Taxonomy" id="999408"/>
    <lineage>
        <taxon>Bacteria</taxon>
        <taxon>Bacillati</taxon>
        <taxon>Bacillota</taxon>
        <taxon>Clostridia</taxon>
        <taxon>Lachnospirales</taxon>
        <taxon>Lachnospiraceae</taxon>
        <taxon>Enterocloster</taxon>
    </lineage>
</organism>
<sequence length="31" mass="3541">SRPARALWIEIYLNKLIELDAGVEARESLVD</sequence>
<proteinExistence type="predicted"/>
<dbReference type="Proteomes" id="UP000013085">
    <property type="component" value="Unassembled WGS sequence"/>
</dbReference>
<gene>
    <name evidence="1" type="ORF">HMPREF1090_02809</name>
</gene>
<dbReference type="EMBL" id="AGYR01000030">
    <property type="protein sequence ID" value="ENZ13605.1"/>
    <property type="molecule type" value="Genomic_DNA"/>
</dbReference>
<protein>
    <submittedName>
        <fullName evidence="1">Uncharacterized protein</fullName>
    </submittedName>
</protein>
<dbReference type="HOGENOM" id="CLU_3393390_0_0_9"/>
<evidence type="ECO:0000313" key="1">
    <source>
        <dbReference type="EMBL" id="ENZ13605.1"/>
    </source>
</evidence>
<comment type="caution">
    <text evidence="1">The sequence shown here is derived from an EMBL/GenBank/DDBJ whole genome shotgun (WGS) entry which is preliminary data.</text>
</comment>
<evidence type="ECO:0000313" key="2">
    <source>
        <dbReference type="Proteomes" id="UP000013085"/>
    </source>
</evidence>
<dbReference type="AlphaFoldDB" id="A0A0E2HNB8"/>
<accession>A0A0E2HNB8</accession>
<name>A0A0E2HNB8_9FIRM</name>
<feature type="non-terminal residue" evidence="1">
    <location>
        <position position="1"/>
    </location>
</feature>